<protein>
    <submittedName>
        <fullName evidence="7">Uncharacterized protein</fullName>
    </submittedName>
</protein>
<keyword evidence="3 6" id="KW-0812">Transmembrane</keyword>
<keyword evidence="5 6" id="KW-0472">Membrane</keyword>
<dbReference type="GO" id="GO:0015165">
    <property type="term" value="F:pyrimidine nucleotide-sugar transmembrane transporter activity"/>
    <property type="evidence" value="ECO:0007669"/>
    <property type="project" value="InterPro"/>
</dbReference>
<evidence type="ECO:0000256" key="6">
    <source>
        <dbReference type="SAM" id="Phobius"/>
    </source>
</evidence>
<feature type="transmembrane region" description="Helical" evidence="6">
    <location>
        <begin position="59"/>
        <end position="79"/>
    </location>
</feature>
<proteinExistence type="predicted"/>
<keyword evidence="4 6" id="KW-1133">Transmembrane helix</keyword>
<accession>E4X7G3</accession>
<dbReference type="InParanoid" id="E4X7G3"/>
<sequence>MYALYNVLSFYSISLADPTTYFVLLQSRSLATGIIYQILFKKQLSALQELKEPAFGVIFIKNIFFYVNSIIINVFIFIIKGDVSSATLANTFKLPVLFLPLNLAVIGITTVMFLKHLNSVLKTIAAACELFFAASLSYLFFGIPIEMGTIISVCMIWMSLYIYAVNPIKQPEKQKDGESMIEEKLDLLKSESNSNSV</sequence>
<name>E4X7G3_OIKDI</name>
<organism evidence="7">
    <name type="scientific">Oikopleura dioica</name>
    <name type="common">Tunicate</name>
    <dbReference type="NCBI Taxonomy" id="34765"/>
    <lineage>
        <taxon>Eukaryota</taxon>
        <taxon>Metazoa</taxon>
        <taxon>Chordata</taxon>
        <taxon>Tunicata</taxon>
        <taxon>Appendicularia</taxon>
        <taxon>Copelata</taxon>
        <taxon>Oikopleuridae</taxon>
        <taxon>Oikopleura</taxon>
    </lineage>
</organism>
<keyword evidence="8" id="KW-1185">Reference proteome</keyword>
<keyword evidence="2" id="KW-0813">Transport</keyword>
<dbReference type="EMBL" id="FN653028">
    <property type="protein sequence ID" value="CBY18635.1"/>
    <property type="molecule type" value="Genomic_DNA"/>
</dbReference>
<feature type="transmembrane region" description="Helical" evidence="6">
    <location>
        <begin position="147"/>
        <end position="165"/>
    </location>
</feature>
<comment type="subcellular location">
    <subcellularLocation>
        <location evidence="1">Membrane</location>
        <topology evidence="1">Multi-pass membrane protein</topology>
    </subcellularLocation>
</comment>
<gene>
    <name evidence="7" type="ORF">GSOID_T00003498001</name>
</gene>
<evidence type="ECO:0000256" key="3">
    <source>
        <dbReference type="ARBA" id="ARBA00022692"/>
    </source>
</evidence>
<dbReference type="AlphaFoldDB" id="E4X7G3"/>
<evidence type="ECO:0000256" key="5">
    <source>
        <dbReference type="ARBA" id="ARBA00023136"/>
    </source>
</evidence>
<feature type="transmembrane region" description="Helical" evidence="6">
    <location>
        <begin position="94"/>
        <end position="114"/>
    </location>
</feature>
<dbReference type="GO" id="GO:0000139">
    <property type="term" value="C:Golgi membrane"/>
    <property type="evidence" value="ECO:0007669"/>
    <property type="project" value="UniProtKB-SubCell"/>
</dbReference>
<dbReference type="OrthoDB" id="419167at2759"/>
<evidence type="ECO:0000256" key="1">
    <source>
        <dbReference type="ARBA" id="ARBA00004141"/>
    </source>
</evidence>
<evidence type="ECO:0000313" key="8">
    <source>
        <dbReference type="Proteomes" id="UP000001307"/>
    </source>
</evidence>
<reference evidence="7" key="1">
    <citation type="journal article" date="2010" name="Science">
        <title>Plasticity of animal genome architecture unmasked by rapid evolution of a pelagic tunicate.</title>
        <authorList>
            <person name="Denoeud F."/>
            <person name="Henriet S."/>
            <person name="Mungpakdee S."/>
            <person name="Aury J.M."/>
            <person name="Da Silva C."/>
            <person name="Brinkmann H."/>
            <person name="Mikhaleva J."/>
            <person name="Olsen L.C."/>
            <person name="Jubin C."/>
            <person name="Canestro C."/>
            <person name="Bouquet J.M."/>
            <person name="Danks G."/>
            <person name="Poulain J."/>
            <person name="Campsteijn C."/>
            <person name="Adamski M."/>
            <person name="Cross I."/>
            <person name="Yadetie F."/>
            <person name="Muffato M."/>
            <person name="Louis A."/>
            <person name="Butcher S."/>
            <person name="Tsagkogeorga G."/>
            <person name="Konrad A."/>
            <person name="Singh S."/>
            <person name="Jensen M.F."/>
            <person name="Cong E.H."/>
            <person name="Eikeseth-Otteraa H."/>
            <person name="Noel B."/>
            <person name="Anthouard V."/>
            <person name="Porcel B.M."/>
            <person name="Kachouri-Lafond R."/>
            <person name="Nishino A."/>
            <person name="Ugolini M."/>
            <person name="Chourrout P."/>
            <person name="Nishida H."/>
            <person name="Aasland R."/>
            <person name="Huzurbazar S."/>
            <person name="Westhof E."/>
            <person name="Delsuc F."/>
            <person name="Lehrach H."/>
            <person name="Reinhardt R."/>
            <person name="Weissenbach J."/>
            <person name="Roy S.W."/>
            <person name="Artiguenave F."/>
            <person name="Postlethwait J.H."/>
            <person name="Manak J.R."/>
            <person name="Thompson E.M."/>
            <person name="Jaillon O."/>
            <person name="Du Pasquier L."/>
            <person name="Boudinot P."/>
            <person name="Liberles D.A."/>
            <person name="Volff J.N."/>
            <person name="Philippe H."/>
            <person name="Lenhard B."/>
            <person name="Roest Crollius H."/>
            <person name="Wincker P."/>
            <person name="Chourrout D."/>
        </authorList>
    </citation>
    <scope>NUCLEOTIDE SEQUENCE [LARGE SCALE GENOMIC DNA]</scope>
</reference>
<keyword evidence="2" id="KW-0762">Sugar transport</keyword>
<dbReference type="InterPro" id="IPR007271">
    <property type="entry name" value="Nuc_sug_transpt"/>
</dbReference>
<evidence type="ECO:0000313" key="7">
    <source>
        <dbReference type="EMBL" id="CBY18635.1"/>
    </source>
</evidence>
<dbReference type="Proteomes" id="UP000001307">
    <property type="component" value="Unassembled WGS sequence"/>
</dbReference>
<dbReference type="PANTHER" id="PTHR10231">
    <property type="entry name" value="NUCLEOTIDE-SUGAR TRANSMEMBRANE TRANSPORTER"/>
    <property type="match status" value="1"/>
</dbReference>
<evidence type="ECO:0000256" key="4">
    <source>
        <dbReference type="ARBA" id="ARBA00022989"/>
    </source>
</evidence>
<evidence type="ECO:0000256" key="2">
    <source>
        <dbReference type="ARBA" id="ARBA00022597"/>
    </source>
</evidence>